<reference evidence="11 12" key="1">
    <citation type="journal article" date="2016" name="Nat. Commun.">
        <title>Thousands of microbial genomes shed light on interconnected biogeochemical processes in an aquifer system.</title>
        <authorList>
            <person name="Anantharaman K."/>
            <person name="Brown C.T."/>
            <person name="Hug L.A."/>
            <person name="Sharon I."/>
            <person name="Castelle C.J."/>
            <person name="Probst A.J."/>
            <person name="Thomas B.C."/>
            <person name="Singh A."/>
            <person name="Wilkins M.J."/>
            <person name="Karaoz U."/>
            <person name="Brodie E.L."/>
            <person name="Williams K.H."/>
            <person name="Hubbard S.S."/>
            <person name="Banfield J.F."/>
        </authorList>
    </citation>
    <scope>NUCLEOTIDE SEQUENCE [LARGE SCALE GENOMIC DNA]</scope>
</reference>
<dbReference type="AlphaFoldDB" id="A0A1F7F1K2"/>
<dbReference type="GO" id="GO:0004595">
    <property type="term" value="F:pantetheine-phosphate adenylyltransferase activity"/>
    <property type="evidence" value="ECO:0007669"/>
    <property type="project" value="UniProtKB-UniRule"/>
</dbReference>
<keyword evidence="5 9" id="KW-0067">ATP-binding</keyword>
<dbReference type="GO" id="GO:0015937">
    <property type="term" value="P:coenzyme A biosynthetic process"/>
    <property type="evidence" value="ECO:0007669"/>
    <property type="project" value="UniProtKB-UniRule"/>
</dbReference>
<comment type="pathway">
    <text evidence="9">Cofactor biosynthesis; coenzyme A biosynthesis; CoA from (R)-pantothenate: step 4/5.</text>
</comment>
<evidence type="ECO:0000256" key="6">
    <source>
        <dbReference type="ARBA" id="ARBA00022842"/>
    </source>
</evidence>
<dbReference type="PANTHER" id="PTHR21342:SF1">
    <property type="entry name" value="PHOSPHOPANTETHEINE ADENYLYLTRANSFERASE"/>
    <property type="match status" value="1"/>
</dbReference>
<comment type="subcellular location">
    <subcellularLocation>
        <location evidence="9">Cytoplasm</location>
    </subcellularLocation>
</comment>
<feature type="binding site" evidence="9">
    <location>
        <position position="88"/>
    </location>
    <ligand>
        <name>substrate</name>
    </ligand>
</feature>
<comment type="similarity">
    <text evidence="9">Belongs to the bacterial CoaD family.</text>
</comment>
<dbReference type="EMBL" id="MFYX01000146">
    <property type="protein sequence ID" value="OGK00501.1"/>
    <property type="molecule type" value="Genomic_DNA"/>
</dbReference>
<dbReference type="GO" id="GO:0005524">
    <property type="term" value="F:ATP binding"/>
    <property type="evidence" value="ECO:0007669"/>
    <property type="project" value="UniProtKB-KW"/>
</dbReference>
<keyword evidence="7 9" id="KW-0173">Coenzyme A biosynthesis</keyword>
<keyword evidence="3 9" id="KW-0548">Nucleotidyltransferase</keyword>
<dbReference type="GO" id="GO:0005737">
    <property type="term" value="C:cytoplasm"/>
    <property type="evidence" value="ECO:0007669"/>
    <property type="project" value="UniProtKB-SubCell"/>
</dbReference>
<feature type="binding site" evidence="9">
    <location>
        <begin position="89"/>
        <end position="91"/>
    </location>
    <ligand>
        <name>ATP</name>
        <dbReference type="ChEBI" id="CHEBI:30616"/>
    </ligand>
</feature>
<keyword evidence="6 9" id="KW-0460">Magnesium</keyword>
<feature type="domain" description="Cytidyltransferase-like" evidence="10">
    <location>
        <begin position="6"/>
        <end position="134"/>
    </location>
</feature>
<feature type="site" description="Transition state stabilizer" evidence="9">
    <location>
        <position position="18"/>
    </location>
</feature>
<feature type="binding site" evidence="9">
    <location>
        <begin position="10"/>
        <end position="11"/>
    </location>
    <ligand>
        <name>ATP</name>
        <dbReference type="ChEBI" id="CHEBI:30616"/>
    </ligand>
</feature>
<dbReference type="NCBIfam" id="TIGR00125">
    <property type="entry name" value="cyt_tran_rel"/>
    <property type="match status" value="1"/>
</dbReference>
<comment type="function">
    <text evidence="9">Reversibly transfers an adenylyl group from ATP to 4'-phosphopantetheine, yielding dephospho-CoA (dPCoA) and pyrophosphate.</text>
</comment>
<keyword evidence="1 9" id="KW-0963">Cytoplasm</keyword>
<evidence type="ECO:0000313" key="12">
    <source>
        <dbReference type="Proteomes" id="UP000179243"/>
    </source>
</evidence>
<evidence type="ECO:0000313" key="11">
    <source>
        <dbReference type="EMBL" id="OGK00501.1"/>
    </source>
</evidence>
<keyword evidence="4 9" id="KW-0547">Nucleotide-binding</keyword>
<dbReference type="SUPFAM" id="SSF52374">
    <property type="entry name" value="Nucleotidylyl transferase"/>
    <property type="match status" value="1"/>
</dbReference>
<dbReference type="Proteomes" id="UP000179243">
    <property type="component" value="Unassembled WGS sequence"/>
</dbReference>
<dbReference type="NCBIfam" id="TIGR01510">
    <property type="entry name" value="coaD_prev_kdtB"/>
    <property type="match status" value="1"/>
</dbReference>
<proteinExistence type="inferred from homology"/>
<dbReference type="CDD" id="cd02163">
    <property type="entry name" value="PPAT"/>
    <property type="match status" value="1"/>
</dbReference>
<dbReference type="InterPro" id="IPR004821">
    <property type="entry name" value="Cyt_trans-like"/>
</dbReference>
<feature type="binding site" evidence="9">
    <location>
        <position position="42"/>
    </location>
    <ligand>
        <name>substrate</name>
    </ligand>
</feature>
<feature type="binding site" evidence="9">
    <location>
        <position position="74"/>
    </location>
    <ligand>
        <name>substrate</name>
    </ligand>
</feature>
<dbReference type="InterPro" id="IPR014729">
    <property type="entry name" value="Rossmann-like_a/b/a_fold"/>
</dbReference>
<evidence type="ECO:0000256" key="7">
    <source>
        <dbReference type="ARBA" id="ARBA00022993"/>
    </source>
</evidence>
<dbReference type="PRINTS" id="PR01020">
    <property type="entry name" value="LPSBIOSNTHSS"/>
</dbReference>
<comment type="caution">
    <text evidence="11">The sequence shown here is derived from an EMBL/GenBank/DDBJ whole genome shotgun (WGS) entry which is preliminary data.</text>
</comment>
<dbReference type="Gene3D" id="3.40.50.620">
    <property type="entry name" value="HUPs"/>
    <property type="match status" value="1"/>
</dbReference>
<organism evidence="11 12">
    <name type="scientific">Candidatus Raymondbacteria bacterium RIFOXYD12_FULL_49_13</name>
    <dbReference type="NCBI Taxonomy" id="1817890"/>
    <lineage>
        <taxon>Bacteria</taxon>
        <taxon>Raymondiibacteriota</taxon>
    </lineage>
</organism>
<evidence type="ECO:0000256" key="3">
    <source>
        <dbReference type="ARBA" id="ARBA00022695"/>
    </source>
</evidence>
<dbReference type="InterPro" id="IPR001980">
    <property type="entry name" value="PPAT"/>
</dbReference>
<comment type="catalytic activity">
    <reaction evidence="8 9">
        <text>(R)-4'-phosphopantetheine + ATP + H(+) = 3'-dephospho-CoA + diphosphate</text>
        <dbReference type="Rhea" id="RHEA:19801"/>
        <dbReference type="ChEBI" id="CHEBI:15378"/>
        <dbReference type="ChEBI" id="CHEBI:30616"/>
        <dbReference type="ChEBI" id="CHEBI:33019"/>
        <dbReference type="ChEBI" id="CHEBI:57328"/>
        <dbReference type="ChEBI" id="CHEBI:61723"/>
        <dbReference type="EC" id="2.7.7.3"/>
    </reaction>
</comment>
<evidence type="ECO:0000256" key="2">
    <source>
        <dbReference type="ARBA" id="ARBA00022679"/>
    </source>
</evidence>
<dbReference type="Pfam" id="PF01467">
    <property type="entry name" value="CTP_transf_like"/>
    <property type="match status" value="1"/>
</dbReference>
<comment type="cofactor">
    <cofactor evidence="9">
        <name>Mg(2+)</name>
        <dbReference type="ChEBI" id="CHEBI:18420"/>
    </cofactor>
</comment>
<evidence type="ECO:0000256" key="1">
    <source>
        <dbReference type="ARBA" id="ARBA00022490"/>
    </source>
</evidence>
<evidence type="ECO:0000256" key="9">
    <source>
        <dbReference type="HAMAP-Rule" id="MF_00151"/>
    </source>
</evidence>
<dbReference type="PANTHER" id="PTHR21342">
    <property type="entry name" value="PHOSPHOPANTETHEINE ADENYLYLTRANSFERASE"/>
    <property type="match status" value="1"/>
</dbReference>
<evidence type="ECO:0000256" key="8">
    <source>
        <dbReference type="ARBA" id="ARBA00029346"/>
    </source>
</evidence>
<evidence type="ECO:0000259" key="10">
    <source>
        <dbReference type="Pfam" id="PF01467"/>
    </source>
</evidence>
<comment type="subunit">
    <text evidence="9">Homohexamer.</text>
</comment>
<keyword evidence="2 9" id="KW-0808">Transferase</keyword>
<evidence type="ECO:0000256" key="4">
    <source>
        <dbReference type="ARBA" id="ARBA00022741"/>
    </source>
</evidence>
<feature type="binding site" evidence="9">
    <location>
        <position position="10"/>
    </location>
    <ligand>
        <name>substrate</name>
    </ligand>
</feature>
<accession>A0A1F7F1K2</accession>
<gene>
    <name evidence="9" type="primary">coaD</name>
    <name evidence="11" type="ORF">A2519_10875</name>
</gene>
<dbReference type="UniPathway" id="UPA00241">
    <property type="reaction ID" value="UER00355"/>
</dbReference>
<sequence>MTKRIIYPGTFDPVTNGHLDIVDRALDMFGSLEIAVGENPSKTTLFSQAERVALLADSLGDRKNIQIRQFSGLLVDYAGAHEHAILIRGLRAVSDFEYELQMAMMNRRLNPLVETIFLMPNYRHIFLSSSIIKDVARHKGDISPFVPEKVNQALRNKFQEGA</sequence>
<name>A0A1F7F1K2_UNCRA</name>
<feature type="binding site" evidence="9">
    <location>
        <position position="18"/>
    </location>
    <ligand>
        <name>ATP</name>
        <dbReference type="ChEBI" id="CHEBI:30616"/>
    </ligand>
</feature>
<feature type="binding site" evidence="9">
    <location>
        <begin position="124"/>
        <end position="130"/>
    </location>
    <ligand>
        <name>ATP</name>
        <dbReference type="ChEBI" id="CHEBI:30616"/>
    </ligand>
</feature>
<feature type="binding site" evidence="9">
    <location>
        <position position="99"/>
    </location>
    <ligand>
        <name>ATP</name>
        <dbReference type="ChEBI" id="CHEBI:30616"/>
    </ligand>
</feature>
<dbReference type="HAMAP" id="MF_00151">
    <property type="entry name" value="PPAT_bact"/>
    <property type="match status" value="1"/>
</dbReference>
<evidence type="ECO:0000256" key="5">
    <source>
        <dbReference type="ARBA" id="ARBA00022840"/>
    </source>
</evidence>
<protein>
    <recommendedName>
        <fullName evidence="9">Phosphopantetheine adenylyltransferase</fullName>
        <ecNumber evidence="9">2.7.7.3</ecNumber>
    </recommendedName>
    <alternativeName>
        <fullName evidence="9">Dephospho-CoA pyrophosphorylase</fullName>
    </alternativeName>
    <alternativeName>
        <fullName evidence="9">Pantetheine-phosphate adenylyltransferase</fullName>
        <shortName evidence="9">PPAT</shortName>
    </alternativeName>
</protein>
<dbReference type="EC" id="2.7.7.3" evidence="9"/>